<dbReference type="PANTHER" id="PTHR40396:SF1">
    <property type="entry name" value="ATPASE AAA-TYPE CORE DOMAIN-CONTAINING PROTEIN"/>
    <property type="match status" value="1"/>
</dbReference>
<dbReference type="PANTHER" id="PTHR40396">
    <property type="entry name" value="ATPASE-LIKE PROTEIN"/>
    <property type="match status" value="1"/>
</dbReference>
<dbReference type="EMBL" id="CZBP01000015">
    <property type="protein sequence ID" value="CUQ12554.1"/>
    <property type="molecule type" value="Genomic_DNA"/>
</dbReference>
<gene>
    <name evidence="2" type="ORF">ERS852569_02047</name>
</gene>
<sequence>MELKGDVIEMKYVVRLLGIEINNIKNVIHGEIEMPQNKKGSILGIYGANGSGKTVVVDCMVLLKYLLSGRQIPSNFYYYINEASNTSSVKYRFELKIEEKCYLVEYEIELLKNGKKSFCISKEKFSQREMSEGKRITPVFDYHKGRKELFRPLKLYERFSKDIQNVIALGVAEQATQNYNEEKGVPEVSSFLFSRKAQEVFEKTEGEAALLSLLSQCFQKYGIYDLAVVENAQYGYLSLNLENMPVNIDWPDTIPKKGEGIFLRFTDINVVPKEVFPYVANTIKQINIVMKSLIPEINIEIYNAFDKLLKEGKDGVQFEIIAMRGENRIPLLYESAGIKKLISICSNLVACYNRESYCLVVDELDSGIYEYLLGECLEVMQDKAKGQLIFTSHNLRPLEILENDSLLYTTVNPENCYIKSTYIKNTQNTRLSYLRTIKLGGQKEKLYNETNIYEMELAMRRAGRIRAND</sequence>
<dbReference type="Gene3D" id="3.40.50.300">
    <property type="entry name" value="P-loop containing nucleotide triphosphate hydrolases"/>
    <property type="match status" value="2"/>
</dbReference>
<dbReference type="Pfam" id="PF13476">
    <property type="entry name" value="AAA_23"/>
    <property type="match status" value="1"/>
</dbReference>
<dbReference type="AlphaFoldDB" id="A0A174TQV2"/>
<dbReference type="GO" id="GO:0006302">
    <property type="term" value="P:double-strand break repair"/>
    <property type="evidence" value="ECO:0007669"/>
    <property type="project" value="InterPro"/>
</dbReference>
<dbReference type="InterPro" id="IPR038729">
    <property type="entry name" value="Rad50/SbcC_AAA"/>
</dbReference>
<organism evidence="2 3">
    <name type="scientific">Blautia obeum</name>
    <dbReference type="NCBI Taxonomy" id="40520"/>
    <lineage>
        <taxon>Bacteria</taxon>
        <taxon>Bacillati</taxon>
        <taxon>Bacillota</taxon>
        <taxon>Clostridia</taxon>
        <taxon>Lachnospirales</taxon>
        <taxon>Lachnospiraceae</taxon>
        <taxon>Blautia</taxon>
    </lineage>
</organism>
<proteinExistence type="predicted"/>
<evidence type="ECO:0000313" key="3">
    <source>
        <dbReference type="Proteomes" id="UP000095762"/>
    </source>
</evidence>
<dbReference type="SUPFAM" id="SSF52540">
    <property type="entry name" value="P-loop containing nucleoside triphosphate hydrolases"/>
    <property type="match status" value="1"/>
</dbReference>
<accession>A0A174TQV2</accession>
<feature type="domain" description="Rad50/SbcC-type AAA" evidence="1">
    <location>
        <begin position="19"/>
        <end position="217"/>
    </location>
</feature>
<evidence type="ECO:0000259" key="1">
    <source>
        <dbReference type="Pfam" id="PF13476"/>
    </source>
</evidence>
<dbReference type="InterPro" id="IPR027417">
    <property type="entry name" value="P-loop_NTPase"/>
</dbReference>
<name>A0A174TQV2_9FIRM</name>
<reference evidence="2 3" key="1">
    <citation type="submission" date="2015-09" db="EMBL/GenBank/DDBJ databases">
        <authorList>
            <consortium name="Pathogen Informatics"/>
        </authorList>
    </citation>
    <scope>NUCLEOTIDE SEQUENCE [LARGE SCALE GENOMIC DNA]</scope>
    <source>
        <strain evidence="2 3">2789STDY5834957</strain>
    </source>
</reference>
<protein>
    <submittedName>
        <fullName evidence="2">Predicted ATPase</fullName>
    </submittedName>
</protein>
<dbReference type="Proteomes" id="UP000095762">
    <property type="component" value="Unassembled WGS sequence"/>
</dbReference>
<evidence type="ECO:0000313" key="2">
    <source>
        <dbReference type="EMBL" id="CUQ12554.1"/>
    </source>
</evidence>
<dbReference type="GO" id="GO:0016887">
    <property type="term" value="F:ATP hydrolysis activity"/>
    <property type="evidence" value="ECO:0007669"/>
    <property type="project" value="InterPro"/>
</dbReference>